<dbReference type="AlphaFoldDB" id="A0A6N8J7B3"/>
<name>A0A6N8J7B3_9BACT</name>
<dbReference type="RefSeq" id="WP_157298793.1">
    <property type="nucleotide sequence ID" value="NZ_BAAAZB010000005.1"/>
</dbReference>
<accession>A0A6N8J7B3</accession>
<evidence type="ECO:0000313" key="3">
    <source>
        <dbReference type="Proteomes" id="UP000468388"/>
    </source>
</evidence>
<protein>
    <submittedName>
        <fullName evidence="2">Uncharacterized protein</fullName>
    </submittedName>
</protein>
<comment type="caution">
    <text evidence="2">The sequence shown here is derived from an EMBL/GenBank/DDBJ whole genome shotgun (WGS) entry which is preliminary data.</text>
</comment>
<dbReference type="Proteomes" id="UP000468388">
    <property type="component" value="Unassembled WGS sequence"/>
</dbReference>
<evidence type="ECO:0000256" key="1">
    <source>
        <dbReference type="SAM" id="MobiDB-lite"/>
    </source>
</evidence>
<organism evidence="2 3">
    <name type="scientific">Chitinophaga oryziterrae</name>
    <dbReference type="NCBI Taxonomy" id="1031224"/>
    <lineage>
        <taxon>Bacteria</taxon>
        <taxon>Pseudomonadati</taxon>
        <taxon>Bacteroidota</taxon>
        <taxon>Chitinophagia</taxon>
        <taxon>Chitinophagales</taxon>
        <taxon>Chitinophagaceae</taxon>
        <taxon>Chitinophaga</taxon>
    </lineage>
</organism>
<sequence length="168" mass="18553">MNRNVIVPLFLIVFLTQCTPQRDYKIPLDPVKASRHVISIQEAEQLKNGFQQAKKELHRQIPGNYLDSAFNLPDAEMFNRDAIAALLNAKGAKNLRIYLGRDEKGQVRFVLLPADAKGRDILTTLVPGPRAVSIPGISSATARDGAQAMESGQRCPPMCQTTQDPTEN</sequence>
<gene>
    <name evidence="2" type="ORF">GO495_06200</name>
</gene>
<reference evidence="2 3" key="1">
    <citation type="submission" date="2019-12" db="EMBL/GenBank/DDBJ databases">
        <title>The draft genomic sequence of strain Chitinophaga oryziterrae JCM 16595.</title>
        <authorList>
            <person name="Zhang X."/>
        </authorList>
    </citation>
    <scope>NUCLEOTIDE SEQUENCE [LARGE SCALE GENOMIC DNA]</scope>
    <source>
        <strain evidence="2 3">JCM 16595</strain>
    </source>
</reference>
<feature type="compositionally biased region" description="Polar residues" evidence="1">
    <location>
        <begin position="159"/>
        <end position="168"/>
    </location>
</feature>
<proteinExistence type="predicted"/>
<dbReference type="OrthoDB" id="661656at2"/>
<feature type="region of interest" description="Disordered" evidence="1">
    <location>
        <begin position="142"/>
        <end position="168"/>
    </location>
</feature>
<keyword evidence="3" id="KW-1185">Reference proteome</keyword>
<evidence type="ECO:0000313" key="2">
    <source>
        <dbReference type="EMBL" id="MVT40166.1"/>
    </source>
</evidence>
<dbReference type="EMBL" id="WRXO01000001">
    <property type="protein sequence ID" value="MVT40166.1"/>
    <property type="molecule type" value="Genomic_DNA"/>
</dbReference>